<dbReference type="RefSeq" id="WP_034292017.1">
    <property type="nucleotide sequence ID" value="NZ_CP091519.2"/>
</dbReference>
<dbReference type="AlphaFoldDB" id="A0A376BVT5"/>
<protein>
    <submittedName>
        <fullName evidence="1">Uncharacterized protein</fullName>
    </submittedName>
</protein>
<reference evidence="1 2" key="1">
    <citation type="submission" date="2018-06" db="EMBL/GenBank/DDBJ databases">
        <authorList>
            <consortium name="Pathogen Informatics"/>
            <person name="Doyle S."/>
        </authorList>
    </citation>
    <scope>NUCLEOTIDE SEQUENCE [LARGE SCALE GENOMIC DNA]</scope>
    <source>
        <strain evidence="1 2">NCTC10283</strain>
    </source>
</reference>
<dbReference type="STRING" id="1120980.GCA_000745955_00885"/>
<gene>
    <name evidence="1" type="ORF">NCTC10283_02687</name>
</gene>
<evidence type="ECO:0000313" key="1">
    <source>
        <dbReference type="EMBL" id="SSY81122.1"/>
    </source>
</evidence>
<proteinExistence type="predicted"/>
<dbReference type="Proteomes" id="UP000254209">
    <property type="component" value="Unassembled WGS sequence"/>
</dbReference>
<accession>A0A376BVT5</accession>
<name>A0A376BVT5_9NEIS</name>
<dbReference type="NCBIfam" id="NF047652">
    <property type="entry name" value="NGO1151_fam"/>
    <property type="match status" value="1"/>
</dbReference>
<dbReference type="OrthoDB" id="8605968at2"/>
<evidence type="ECO:0000313" key="2">
    <source>
        <dbReference type="Proteomes" id="UP000254209"/>
    </source>
</evidence>
<organism evidence="1 2">
    <name type="scientific">Alysiella crassa</name>
    <dbReference type="NCBI Taxonomy" id="153491"/>
    <lineage>
        <taxon>Bacteria</taxon>
        <taxon>Pseudomonadati</taxon>
        <taxon>Pseudomonadota</taxon>
        <taxon>Betaproteobacteria</taxon>
        <taxon>Neisseriales</taxon>
        <taxon>Neisseriaceae</taxon>
        <taxon>Alysiella</taxon>
    </lineage>
</organism>
<dbReference type="EMBL" id="UFSO01000003">
    <property type="protein sequence ID" value="SSY81122.1"/>
    <property type="molecule type" value="Genomic_DNA"/>
</dbReference>
<keyword evidence="2" id="KW-1185">Reference proteome</keyword>
<sequence length="84" mass="9825">MSELTLEQRLDYLEESNEALKMQNRVLATAFRGMLRALPSDVAQDVIESIQIAFDDEVAQLQYEGSPHEELFYDMTYAFFREKQ</sequence>